<comment type="caution">
    <text evidence="1">The sequence shown here is derived from an EMBL/GenBank/DDBJ whole genome shotgun (WGS) entry which is preliminary data.</text>
</comment>
<sequence>VIESGTLDHVDDGSGLPAVGFNCRVLHVALQLNSTAGNPGPLMTANA</sequence>
<keyword evidence="2" id="KW-1185">Reference proteome</keyword>
<protein>
    <submittedName>
        <fullName evidence="1">Uncharacterized protein</fullName>
    </submittedName>
</protein>
<accession>A0A392U1Z2</accession>
<feature type="non-terminal residue" evidence="1">
    <location>
        <position position="1"/>
    </location>
</feature>
<name>A0A392U1Z2_9FABA</name>
<evidence type="ECO:0000313" key="2">
    <source>
        <dbReference type="Proteomes" id="UP000265520"/>
    </source>
</evidence>
<evidence type="ECO:0000313" key="1">
    <source>
        <dbReference type="EMBL" id="MCI67432.1"/>
    </source>
</evidence>
<dbReference type="AlphaFoldDB" id="A0A392U1Z2"/>
<reference evidence="1 2" key="1">
    <citation type="journal article" date="2018" name="Front. Plant Sci.">
        <title>Red Clover (Trifolium pratense) and Zigzag Clover (T. medium) - A Picture of Genomic Similarities and Differences.</title>
        <authorList>
            <person name="Dluhosova J."/>
            <person name="Istvanek J."/>
            <person name="Nedelnik J."/>
            <person name="Repkova J."/>
        </authorList>
    </citation>
    <scope>NUCLEOTIDE SEQUENCE [LARGE SCALE GENOMIC DNA]</scope>
    <source>
        <strain evidence="2">cv. 10/8</strain>
        <tissue evidence="1">Leaf</tissue>
    </source>
</reference>
<organism evidence="1 2">
    <name type="scientific">Trifolium medium</name>
    <dbReference type="NCBI Taxonomy" id="97028"/>
    <lineage>
        <taxon>Eukaryota</taxon>
        <taxon>Viridiplantae</taxon>
        <taxon>Streptophyta</taxon>
        <taxon>Embryophyta</taxon>
        <taxon>Tracheophyta</taxon>
        <taxon>Spermatophyta</taxon>
        <taxon>Magnoliopsida</taxon>
        <taxon>eudicotyledons</taxon>
        <taxon>Gunneridae</taxon>
        <taxon>Pentapetalae</taxon>
        <taxon>rosids</taxon>
        <taxon>fabids</taxon>
        <taxon>Fabales</taxon>
        <taxon>Fabaceae</taxon>
        <taxon>Papilionoideae</taxon>
        <taxon>50 kb inversion clade</taxon>
        <taxon>NPAAA clade</taxon>
        <taxon>Hologalegina</taxon>
        <taxon>IRL clade</taxon>
        <taxon>Trifolieae</taxon>
        <taxon>Trifolium</taxon>
    </lineage>
</organism>
<dbReference type="EMBL" id="LXQA010717014">
    <property type="protein sequence ID" value="MCI67432.1"/>
    <property type="molecule type" value="Genomic_DNA"/>
</dbReference>
<proteinExistence type="predicted"/>
<dbReference type="Proteomes" id="UP000265520">
    <property type="component" value="Unassembled WGS sequence"/>
</dbReference>